<accession>A0AAC9MZ77</accession>
<organism evidence="1 2">
    <name type="scientific">Actinoalloteichus hymeniacidonis</name>
    <dbReference type="NCBI Taxonomy" id="340345"/>
    <lineage>
        <taxon>Bacteria</taxon>
        <taxon>Bacillati</taxon>
        <taxon>Actinomycetota</taxon>
        <taxon>Actinomycetes</taxon>
        <taxon>Pseudonocardiales</taxon>
        <taxon>Pseudonocardiaceae</taxon>
        <taxon>Actinoalloteichus</taxon>
    </lineage>
</organism>
<evidence type="ECO:0000313" key="1">
    <source>
        <dbReference type="EMBL" id="AOS65128.1"/>
    </source>
</evidence>
<reference evidence="2" key="1">
    <citation type="submission" date="2016-03" db="EMBL/GenBank/DDBJ databases">
        <title>Complete genome sequence of the type strain Actinoalloteichus hymeniacidonis DSM 45092.</title>
        <authorList>
            <person name="Schaffert L."/>
            <person name="Albersmeier A."/>
            <person name="Winkler A."/>
            <person name="Kalinowski J."/>
            <person name="Zotchev S."/>
            <person name="Ruckert C."/>
        </authorList>
    </citation>
    <scope>NUCLEOTIDE SEQUENCE [LARGE SCALE GENOMIC DNA]</scope>
    <source>
        <strain evidence="2">HPA177(T) (DSM 45092(T))</strain>
    </source>
</reference>
<name>A0AAC9MZ77_9PSEU</name>
<dbReference type="AlphaFoldDB" id="A0AAC9MZ77"/>
<dbReference type="RefSeq" id="WP_069853996.1">
    <property type="nucleotide sequence ID" value="NZ_CP014859.1"/>
</dbReference>
<protein>
    <recommendedName>
        <fullName evidence="3">Polyketide cyclase / dehydrase and lipid transport</fullName>
    </recommendedName>
</protein>
<dbReference type="EMBL" id="CP014859">
    <property type="protein sequence ID" value="AOS65128.1"/>
    <property type="molecule type" value="Genomic_DNA"/>
</dbReference>
<keyword evidence="2" id="KW-1185">Reference proteome</keyword>
<dbReference type="KEGG" id="ahm:TL08_21705"/>
<proteinExistence type="predicted"/>
<evidence type="ECO:0000313" key="2">
    <source>
        <dbReference type="Proteomes" id="UP000095210"/>
    </source>
</evidence>
<evidence type="ECO:0008006" key="3">
    <source>
        <dbReference type="Google" id="ProtNLM"/>
    </source>
</evidence>
<gene>
    <name evidence="1" type="ORF">TL08_21705</name>
</gene>
<dbReference type="Proteomes" id="UP000095210">
    <property type="component" value="Chromosome"/>
</dbReference>
<sequence>MHGLDLADDTFLAVPGDLVSAAVAEPAFLRRHWSELVLRVYADRGVKGRCWTVDGPLHGTMEVWLEPVLDGTVLHYYLRVDPVGPDGRPLDLTPAARGRLARRWRIIGRGAALELKLRLEAGREPGLAP</sequence>